<organism evidence="10 11">
    <name type="scientific">Actinokineospora xionganensis</name>
    <dbReference type="NCBI Taxonomy" id="2684470"/>
    <lineage>
        <taxon>Bacteria</taxon>
        <taxon>Bacillati</taxon>
        <taxon>Actinomycetota</taxon>
        <taxon>Actinomycetes</taxon>
        <taxon>Pseudonocardiales</taxon>
        <taxon>Pseudonocardiaceae</taxon>
        <taxon>Actinokineospora</taxon>
    </lineage>
</organism>
<comment type="catalytic activity">
    <reaction evidence="9">
        <text>3 propionate 3-nitronate + 3 O2 + H2O = 3 3-oxopropanoate + 2 nitrate + nitrite + H2O2 + 3 H(+)</text>
        <dbReference type="Rhea" id="RHEA:57332"/>
        <dbReference type="ChEBI" id="CHEBI:15377"/>
        <dbReference type="ChEBI" id="CHEBI:15378"/>
        <dbReference type="ChEBI" id="CHEBI:15379"/>
        <dbReference type="ChEBI" id="CHEBI:16240"/>
        <dbReference type="ChEBI" id="CHEBI:16301"/>
        <dbReference type="ChEBI" id="CHEBI:17632"/>
        <dbReference type="ChEBI" id="CHEBI:33190"/>
        <dbReference type="ChEBI" id="CHEBI:136067"/>
    </reaction>
</comment>
<dbReference type="Proteomes" id="UP000734823">
    <property type="component" value="Unassembled WGS sequence"/>
</dbReference>
<comment type="cofactor">
    <cofactor evidence="1">
        <name>FMN</name>
        <dbReference type="ChEBI" id="CHEBI:58210"/>
    </cofactor>
</comment>
<dbReference type="PANTHER" id="PTHR42747:SF3">
    <property type="entry name" value="NITRONATE MONOOXYGENASE-RELATED"/>
    <property type="match status" value="1"/>
</dbReference>
<dbReference type="EMBL" id="JABVED010000012">
    <property type="protein sequence ID" value="MBC6449667.1"/>
    <property type="molecule type" value="Genomic_DNA"/>
</dbReference>
<dbReference type="CDD" id="cd04730">
    <property type="entry name" value="NPD_like"/>
    <property type="match status" value="1"/>
</dbReference>
<evidence type="ECO:0000256" key="7">
    <source>
        <dbReference type="ARBA" id="ARBA00023033"/>
    </source>
</evidence>
<keyword evidence="5" id="KW-0288">FMN</keyword>
<dbReference type="InterPro" id="IPR013785">
    <property type="entry name" value="Aldolase_TIM"/>
</dbReference>
<accession>A0ABR7LAS4</accession>
<dbReference type="Gene3D" id="3.20.20.70">
    <property type="entry name" value="Aldolase class I"/>
    <property type="match status" value="1"/>
</dbReference>
<reference evidence="10 11" key="1">
    <citation type="submission" date="2020-06" db="EMBL/GenBank/DDBJ databases">
        <title>Actinokineospora xiongansis sp. nov., isolated from soil of Baiyangdian.</title>
        <authorList>
            <person name="Zhang X."/>
        </authorList>
    </citation>
    <scope>NUCLEOTIDE SEQUENCE [LARGE SCALE GENOMIC DNA]</scope>
    <source>
        <strain evidence="10 11">HBU206404</strain>
    </source>
</reference>
<comment type="similarity">
    <text evidence="2">Belongs to the nitronate monooxygenase family. NMO class I subfamily.</text>
</comment>
<keyword evidence="7 10" id="KW-0503">Monooxygenase</keyword>
<dbReference type="RefSeq" id="WP_187222640.1">
    <property type="nucleotide sequence ID" value="NZ_JABVED010000012.1"/>
</dbReference>
<evidence type="ECO:0000256" key="9">
    <source>
        <dbReference type="ARBA" id="ARBA00049401"/>
    </source>
</evidence>
<evidence type="ECO:0000256" key="5">
    <source>
        <dbReference type="ARBA" id="ARBA00022643"/>
    </source>
</evidence>
<keyword evidence="4" id="KW-0285">Flavoprotein</keyword>
<evidence type="ECO:0000256" key="6">
    <source>
        <dbReference type="ARBA" id="ARBA00023002"/>
    </source>
</evidence>
<dbReference type="GO" id="GO:0004497">
    <property type="term" value="F:monooxygenase activity"/>
    <property type="evidence" value="ECO:0007669"/>
    <property type="project" value="UniProtKB-KW"/>
</dbReference>
<dbReference type="InterPro" id="IPR004136">
    <property type="entry name" value="NMO"/>
</dbReference>
<evidence type="ECO:0000256" key="4">
    <source>
        <dbReference type="ARBA" id="ARBA00022630"/>
    </source>
</evidence>
<sequence>MFADLEVPVIIAPMAGGPSTPALVAGAVEVGAFAFLAAGYLSPETLREQIEATRALTPKPFGVNVFVPGAESAADLGLYRDLVSREANRLGVEPGEPTWDDDHYPAKIDLLVELAVPCVSFTFGLPIADDIARLRAVGATVVATVTTPAEARAAVGVDALCVQGSAAGAHRGSFTADAPAYDLLPLLRLIAAEMDLPLIATGGLMRGADIAAVLASGAVAAQLGTAFLRCPEAGTQPAHREALAAGERETVVTRAFSGRSARGMANRFIAEYGPHVPAAYPEIHHVTRPIRAAAAKARDPEAMALWAGQGYPLAREAPVAEVIGTLVRELTDAATRLAQRHAK</sequence>
<proteinExistence type="inferred from homology"/>
<comment type="caution">
    <text evidence="10">The sequence shown here is derived from an EMBL/GenBank/DDBJ whole genome shotgun (WGS) entry which is preliminary data.</text>
</comment>
<dbReference type="Pfam" id="PF03060">
    <property type="entry name" value="NMO"/>
    <property type="match status" value="1"/>
</dbReference>
<evidence type="ECO:0000313" key="11">
    <source>
        <dbReference type="Proteomes" id="UP000734823"/>
    </source>
</evidence>
<evidence type="ECO:0000256" key="1">
    <source>
        <dbReference type="ARBA" id="ARBA00001917"/>
    </source>
</evidence>
<keyword evidence="11" id="KW-1185">Reference proteome</keyword>
<evidence type="ECO:0000313" key="10">
    <source>
        <dbReference type="EMBL" id="MBC6449667.1"/>
    </source>
</evidence>
<name>A0ABR7LAS4_9PSEU</name>
<dbReference type="SUPFAM" id="SSF51412">
    <property type="entry name" value="Inosine monophosphate dehydrogenase (IMPDH)"/>
    <property type="match status" value="1"/>
</dbReference>
<evidence type="ECO:0000256" key="8">
    <source>
        <dbReference type="ARBA" id="ARBA00031155"/>
    </source>
</evidence>
<gene>
    <name evidence="10" type="ORF">GPZ80_21115</name>
</gene>
<protein>
    <recommendedName>
        <fullName evidence="8">Propionate 3-nitronate monooxygenase</fullName>
    </recommendedName>
</protein>
<evidence type="ECO:0000256" key="3">
    <source>
        <dbReference type="ARBA" id="ARBA00022575"/>
    </source>
</evidence>
<keyword evidence="6" id="KW-0560">Oxidoreductase</keyword>
<keyword evidence="3" id="KW-0216">Detoxification</keyword>
<dbReference type="PANTHER" id="PTHR42747">
    <property type="entry name" value="NITRONATE MONOOXYGENASE-RELATED"/>
    <property type="match status" value="1"/>
</dbReference>
<evidence type="ECO:0000256" key="2">
    <source>
        <dbReference type="ARBA" id="ARBA00009881"/>
    </source>
</evidence>